<dbReference type="RefSeq" id="WP_037011395.1">
    <property type="nucleotide sequence ID" value="NZ_JRMB01000001.1"/>
</dbReference>
<evidence type="ECO:0000256" key="1">
    <source>
        <dbReference type="SAM" id="MobiDB-lite"/>
    </source>
</evidence>
<dbReference type="AlphaFoldDB" id="A0A9X0JKH7"/>
<reference evidence="2 3" key="1">
    <citation type="submission" date="2014-09" db="EMBL/GenBank/DDBJ databases">
        <title>Genome sequence of Pseudomonas lutea strain DSM 17257T.</title>
        <authorList>
            <person name="Kwak Y."/>
            <person name="Shin J.-H."/>
        </authorList>
    </citation>
    <scope>NUCLEOTIDE SEQUENCE [LARGE SCALE GENOMIC DNA]</scope>
    <source>
        <strain evidence="2 3">DSM 17257</strain>
    </source>
</reference>
<accession>A0A9X0JKH7</accession>
<comment type="caution">
    <text evidence="2">The sequence shown here is derived from an EMBL/GenBank/DDBJ whole genome shotgun (WGS) entry which is preliminary data.</text>
</comment>
<dbReference type="Proteomes" id="UP000029719">
    <property type="component" value="Unassembled WGS sequence"/>
</dbReference>
<feature type="compositionally biased region" description="Basic residues" evidence="1">
    <location>
        <begin position="209"/>
        <end position="219"/>
    </location>
</feature>
<dbReference type="EMBL" id="JRMB01000001">
    <property type="protein sequence ID" value="KGF65897.1"/>
    <property type="molecule type" value="Genomic_DNA"/>
</dbReference>
<sequence length="219" mass="24415">MEDDMDIQPTLQSPPDESNKDKKGPIANTASKNLKKPAGKSSVPLYEHLIAEPPSGQGAAENPHFYVGHLANVPGFPWHHDSQDPNPTPVFSAPYITGGDADALTEAQLRMGIYINIPRSSKLWFGDHLKLRWGQNTFYTTVGKVEGRNGPRQVQYLNNEALGDYESGRVEVRYEVVRRTKLVGISETLTVKLPRQSKRRGKASPSGRPPRRRRVQPKP</sequence>
<evidence type="ECO:0000313" key="3">
    <source>
        <dbReference type="Proteomes" id="UP000029719"/>
    </source>
</evidence>
<feature type="region of interest" description="Disordered" evidence="1">
    <location>
        <begin position="1"/>
        <end position="40"/>
    </location>
</feature>
<evidence type="ECO:0000313" key="2">
    <source>
        <dbReference type="EMBL" id="KGF65897.1"/>
    </source>
</evidence>
<dbReference type="OrthoDB" id="6882263at2"/>
<protein>
    <submittedName>
        <fullName evidence="2">Uncharacterized protein</fullName>
    </submittedName>
</protein>
<name>A0A9X0JKH7_9PSED</name>
<gene>
    <name evidence="2" type="ORF">LT42_08300</name>
</gene>
<feature type="region of interest" description="Disordered" evidence="1">
    <location>
        <begin position="193"/>
        <end position="219"/>
    </location>
</feature>
<organism evidence="2 3">
    <name type="scientific">Pseudomonas lutea</name>
    <dbReference type="NCBI Taxonomy" id="243924"/>
    <lineage>
        <taxon>Bacteria</taxon>
        <taxon>Pseudomonadati</taxon>
        <taxon>Pseudomonadota</taxon>
        <taxon>Gammaproteobacteria</taxon>
        <taxon>Pseudomonadales</taxon>
        <taxon>Pseudomonadaceae</taxon>
        <taxon>Pseudomonas</taxon>
    </lineage>
</organism>
<proteinExistence type="predicted"/>